<dbReference type="Proteomes" id="UP000271098">
    <property type="component" value="Unassembled WGS sequence"/>
</dbReference>
<feature type="domain" description="C2" evidence="1">
    <location>
        <begin position="1"/>
        <end position="85"/>
    </location>
</feature>
<name>A0A183ETR7_9BILA</name>
<dbReference type="EMBL" id="UYRT01100879">
    <property type="protein sequence ID" value="VDN42735.1"/>
    <property type="molecule type" value="Genomic_DNA"/>
</dbReference>
<dbReference type="CDD" id="cd04048">
    <property type="entry name" value="C2A_Copine"/>
    <property type="match status" value="1"/>
</dbReference>
<evidence type="ECO:0000313" key="4">
    <source>
        <dbReference type="WBParaSite" id="GPUH_0002438801-mRNA-1"/>
    </source>
</evidence>
<accession>A0A183ETR7</accession>
<evidence type="ECO:0000313" key="3">
    <source>
        <dbReference type="Proteomes" id="UP000271098"/>
    </source>
</evidence>
<dbReference type="WBParaSite" id="GPUH_0002438801-mRNA-1">
    <property type="protein sequence ID" value="GPUH_0002438801-mRNA-1"/>
    <property type="gene ID" value="GPUH_0002438801"/>
</dbReference>
<dbReference type="InterPro" id="IPR035892">
    <property type="entry name" value="C2_domain_sf"/>
</dbReference>
<dbReference type="PANTHER" id="PTHR10857">
    <property type="entry name" value="COPINE"/>
    <property type="match status" value="1"/>
</dbReference>
<dbReference type="InterPro" id="IPR045052">
    <property type="entry name" value="Copine"/>
</dbReference>
<dbReference type="GO" id="GO:0005544">
    <property type="term" value="F:calcium-dependent phospholipid binding"/>
    <property type="evidence" value="ECO:0007669"/>
    <property type="project" value="InterPro"/>
</dbReference>
<reference evidence="2 3" key="2">
    <citation type="submission" date="2018-11" db="EMBL/GenBank/DDBJ databases">
        <authorList>
            <consortium name="Pathogen Informatics"/>
        </authorList>
    </citation>
    <scope>NUCLEOTIDE SEQUENCE [LARGE SCALE GENOMIC DNA]</scope>
</reference>
<dbReference type="PROSITE" id="PS50004">
    <property type="entry name" value="C2"/>
    <property type="match status" value="1"/>
</dbReference>
<evidence type="ECO:0000313" key="2">
    <source>
        <dbReference type="EMBL" id="VDN42735.1"/>
    </source>
</evidence>
<reference evidence="4" key="1">
    <citation type="submission" date="2016-06" db="UniProtKB">
        <authorList>
            <consortium name="WormBaseParasite"/>
        </authorList>
    </citation>
    <scope>IDENTIFICATION</scope>
</reference>
<evidence type="ECO:0000259" key="1">
    <source>
        <dbReference type="PROSITE" id="PS50004"/>
    </source>
</evidence>
<proteinExistence type="predicted"/>
<dbReference type="SUPFAM" id="SSF49562">
    <property type="entry name" value="C2 domain (Calcium/lipid-binding domain, CaLB)"/>
    <property type="match status" value="1"/>
</dbReference>
<protein>
    <submittedName>
        <fullName evidence="4">C2 domain-containing protein</fullName>
    </submittedName>
</protein>
<keyword evidence="3" id="KW-1185">Reference proteome</keyword>
<gene>
    <name evidence="2" type="ORF">GPUH_LOCUS24358</name>
</gene>
<dbReference type="InterPro" id="IPR000008">
    <property type="entry name" value="C2_dom"/>
</dbReference>
<dbReference type="Gene3D" id="2.60.40.150">
    <property type="entry name" value="C2 domain"/>
    <property type="match status" value="1"/>
</dbReference>
<dbReference type="AlphaFoldDB" id="A0A183ETR7"/>
<dbReference type="OrthoDB" id="5855668at2759"/>
<dbReference type="Pfam" id="PF00168">
    <property type="entry name" value="C2"/>
    <property type="match status" value="1"/>
</dbReference>
<organism evidence="4">
    <name type="scientific">Gongylonema pulchrum</name>
    <dbReference type="NCBI Taxonomy" id="637853"/>
    <lineage>
        <taxon>Eukaryota</taxon>
        <taxon>Metazoa</taxon>
        <taxon>Ecdysozoa</taxon>
        <taxon>Nematoda</taxon>
        <taxon>Chromadorea</taxon>
        <taxon>Rhabditida</taxon>
        <taxon>Spirurina</taxon>
        <taxon>Spiruromorpha</taxon>
        <taxon>Spiruroidea</taxon>
        <taxon>Gongylonematidae</taxon>
        <taxon>Gongylonema</taxon>
    </lineage>
</organism>
<dbReference type="GO" id="GO:0005886">
    <property type="term" value="C:plasma membrane"/>
    <property type="evidence" value="ECO:0007669"/>
    <property type="project" value="TreeGrafter"/>
</dbReference>
<sequence length="85" mass="9995">MNSIRGSVYHFPPPCFSRNLLDRDAFSKSDPMCVVFLSTGPLNDNKFREVGRTEVIQNSLNPEWKETVEVDYFFEETQRIKFEML</sequence>
<dbReference type="GO" id="GO:0071277">
    <property type="term" value="P:cellular response to calcium ion"/>
    <property type="evidence" value="ECO:0007669"/>
    <property type="project" value="TreeGrafter"/>
</dbReference>
<dbReference type="PANTHER" id="PTHR10857:SF106">
    <property type="entry name" value="C2 DOMAIN-CONTAINING PROTEIN"/>
    <property type="match status" value="1"/>
</dbReference>